<comment type="caution">
    <text evidence="2">The sequence shown here is derived from an EMBL/GenBank/DDBJ whole genome shotgun (WGS) entry which is preliminary data.</text>
</comment>
<dbReference type="EMBL" id="VCQT01000027">
    <property type="protein sequence ID" value="TMW13128.1"/>
    <property type="molecule type" value="Genomic_DNA"/>
</dbReference>
<feature type="binding site" evidence="1">
    <location>
        <position position="167"/>
    </location>
    <ligand>
        <name>S-adenosyl-L-methionine</name>
        <dbReference type="ChEBI" id="CHEBI:59789"/>
    </ligand>
</feature>
<dbReference type="GO" id="GO:0008168">
    <property type="term" value="F:methyltransferase activity"/>
    <property type="evidence" value="ECO:0007669"/>
    <property type="project" value="UniProtKB-KW"/>
</dbReference>
<comment type="similarity">
    <text evidence="1">Belongs to the methyltransferase superfamily. RsmJ family.</text>
</comment>
<evidence type="ECO:0000256" key="1">
    <source>
        <dbReference type="HAMAP-Rule" id="MF_01523"/>
    </source>
</evidence>
<comment type="catalytic activity">
    <reaction evidence="1">
        <text>guanosine(1516) in 16S rRNA + S-adenosyl-L-methionine = N(2)-methylguanosine(1516) in 16S rRNA + S-adenosyl-L-homocysteine + H(+)</text>
        <dbReference type="Rhea" id="RHEA:43220"/>
        <dbReference type="Rhea" id="RHEA-COMP:10412"/>
        <dbReference type="Rhea" id="RHEA-COMP:10413"/>
        <dbReference type="ChEBI" id="CHEBI:15378"/>
        <dbReference type="ChEBI" id="CHEBI:57856"/>
        <dbReference type="ChEBI" id="CHEBI:59789"/>
        <dbReference type="ChEBI" id="CHEBI:74269"/>
        <dbReference type="ChEBI" id="CHEBI:74481"/>
        <dbReference type="EC" id="2.1.1.242"/>
    </reaction>
</comment>
<dbReference type="GO" id="GO:0032259">
    <property type="term" value="P:methylation"/>
    <property type="evidence" value="ECO:0007669"/>
    <property type="project" value="UniProtKB-KW"/>
</dbReference>
<gene>
    <name evidence="1" type="primary">rsmJ</name>
    <name evidence="2" type="ORF">FGS76_08670</name>
</gene>
<keyword evidence="1" id="KW-0808">Transferase</keyword>
<dbReference type="PANTHER" id="PTHR36112:SF1">
    <property type="entry name" value="RIBOSOMAL RNA SMALL SUBUNIT METHYLTRANSFERASE J"/>
    <property type="match status" value="1"/>
</dbReference>
<feature type="binding site" evidence="1">
    <location>
        <begin position="102"/>
        <end position="103"/>
    </location>
    <ligand>
        <name>S-adenosyl-L-methionine</name>
        <dbReference type="ChEBI" id="CHEBI:59789"/>
    </ligand>
</feature>
<dbReference type="SUPFAM" id="SSF53335">
    <property type="entry name" value="S-adenosyl-L-methionine-dependent methyltransferases"/>
    <property type="match status" value="1"/>
</dbReference>
<comment type="subcellular location">
    <subcellularLocation>
        <location evidence="1">Cytoplasm</location>
    </subcellularLocation>
</comment>
<reference evidence="2 3" key="1">
    <citation type="submission" date="2019-05" db="EMBL/GenBank/DDBJ databases">
        <title>Genome of Alcanivorax gelatiniphagus, an oil degrading marine bacteria.</title>
        <authorList>
            <person name="Kwon K.K."/>
        </authorList>
    </citation>
    <scope>NUCLEOTIDE SEQUENCE [LARGE SCALE GENOMIC DNA]</scope>
    <source>
        <strain evidence="2 3">MEBiC 08158</strain>
    </source>
</reference>
<organism evidence="2 3">
    <name type="scientific">Alloalcanivorax gelatiniphagus</name>
    <dbReference type="NCBI Taxonomy" id="1194167"/>
    <lineage>
        <taxon>Bacteria</taxon>
        <taxon>Pseudomonadati</taxon>
        <taxon>Pseudomonadota</taxon>
        <taxon>Gammaproteobacteria</taxon>
        <taxon>Oceanospirillales</taxon>
        <taxon>Alcanivoracaceae</taxon>
        <taxon>Alloalcanivorax</taxon>
    </lineage>
</organism>
<dbReference type="EC" id="2.1.1.242" evidence="1"/>
<proteinExistence type="inferred from homology"/>
<keyword evidence="1" id="KW-0963">Cytoplasm</keyword>
<dbReference type="PANTHER" id="PTHR36112">
    <property type="entry name" value="RIBOSOMAL RNA SMALL SUBUNIT METHYLTRANSFERASE J"/>
    <property type="match status" value="1"/>
</dbReference>
<dbReference type="InterPro" id="IPR029063">
    <property type="entry name" value="SAM-dependent_MTases_sf"/>
</dbReference>
<dbReference type="InterPro" id="IPR007536">
    <property type="entry name" value="16SrRNA_methylTrfase_J"/>
</dbReference>
<dbReference type="Pfam" id="PF04445">
    <property type="entry name" value="SAM_MT"/>
    <property type="match status" value="1"/>
</dbReference>
<accession>A0ABY2XLQ5</accession>
<dbReference type="RefSeq" id="WP_138772232.1">
    <property type="nucleotide sequence ID" value="NZ_VCQT01000027.1"/>
</dbReference>
<dbReference type="HAMAP" id="MF_01523">
    <property type="entry name" value="16SrRNA_methyltr_J"/>
    <property type="match status" value="1"/>
</dbReference>
<evidence type="ECO:0000313" key="2">
    <source>
        <dbReference type="EMBL" id="TMW13128.1"/>
    </source>
</evidence>
<keyword evidence="3" id="KW-1185">Reference proteome</keyword>
<dbReference type="Gene3D" id="3.40.50.150">
    <property type="entry name" value="Vaccinia Virus protein VP39"/>
    <property type="match status" value="1"/>
</dbReference>
<dbReference type="Proteomes" id="UP000739180">
    <property type="component" value="Unassembled WGS sequence"/>
</dbReference>
<sequence length="246" mass="25869">MNGRVGRLPGAPVAAGGEPVATVEAARQRGLALVLGPAGDDRALSLWDPAARALPLKVDFMGGRQGYRLAAERTRHERLVKALGKPQDGVDRVLDLTAGLGRDAALMAAAGFPVTLVERQPVLHALLADGLARAAGSELAARLTLLPVGEAAELTLPAGPWHGVYLDPMFPARGKSAAVKQDLQWLQTLCAYPDAAEEAALLARARGLGARRMVVKRPRKAPPLAGVAPHHSHEGKTVRFDVYGPV</sequence>
<feature type="binding site" evidence="1">
    <location>
        <begin position="118"/>
        <end position="119"/>
    </location>
    <ligand>
        <name>S-adenosyl-L-methionine</name>
        <dbReference type="ChEBI" id="CHEBI:59789"/>
    </ligand>
</feature>
<keyword evidence="1" id="KW-0698">rRNA processing</keyword>
<comment type="function">
    <text evidence="1">Specifically methylates the guanosine in position 1516 of 16S rRNA.</text>
</comment>
<keyword evidence="1" id="KW-0949">S-adenosyl-L-methionine</keyword>
<evidence type="ECO:0000313" key="3">
    <source>
        <dbReference type="Proteomes" id="UP000739180"/>
    </source>
</evidence>
<keyword evidence="1 2" id="KW-0489">Methyltransferase</keyword>
<protein>
    <recommendedName>
        <fullName evidence="1">Ribosomal RNA small subunit methyltransferase J</fullName>
        <ecNumber evidence="1">2.1.1.242</ecNumber>
    </recommendedName>
    <alternativeName>
        <fullName evidence="1">16S rRNA m2G1516 methyltransferase</fullName>
    </alternativeName>
    <alternativeName>
        <fullName evidence="1">rRNA (guanine-N(2)-)-methyltransferase</fullName>
    </alternativeName>
</protein>
<name>A0ABY2XLQ5_9GAMM</name>
<comment type="caution">
    <text evidence="1">Lacks conserved residue(s) required for the propagation of feature annotation.</text>
</comment>